<keyword evidence="10" id="KW-1185">Reference proteome</keyword>
<dbReference type="GO" id="GO:0006915">
    <property type="term" value="P:apoptotic process"/>
    <property type="evidence" value="ECO:0007669"/>
    <property type="project" value="UniProtKB-KW"/>
</dbReference>
<dbReference type="GO" id="GO:0016045">
    <property type="term" value="P:detection of bacterium"/>
    <property type="evidence" value="ECO:0007669"/>
    <property type="project" value="TreeGrafter"/>
</dbReference>
<dbReference type="Pfam" id="PF17889">
    <property type="entry name" value="NLRC4_HD"/>
    <property type="match status" value="1"/>
</dbReference>
<dbReference type="Gene3D" id="1.10.1170.10">
    <property type="entry name" value="Inhibitor Of Apoptosis Protein (2mihbC-IAP-1), Chain A"/>
    <property type="match status" value="2"/>
</dbReference>
<keyword evidence="7" id="KW-0472">Membrane</keyword>
<keyword evidence="6" id="KW-0067">ATP-binding</keyword>
<dbReference type="SUPFAM" id="SSF52047">
    <property type="entry name" value="RNI-like"/>
    <property type="match status" value="1"/>
</dbReference>
<proteinExistence type="predicted"/>
<feature type="domain" description="NACHT" evidence="8">
    <location>
        <begin position="318"/>
        <end position="612"/>
    </location>
</feature>
<keyword evidence="4" id="KW-0547">Nucleotide-binding</keyword>
<accession>A0A8C5LJM8</accession>
<keyword evidence="3" id="KW-0677">Repeat</keyword>
<sequence>METQTVTCSTVDLTTISEFDETFSPIFPPDWKDIDVQQCILQAEESHRKIRQQLPRGPNYSMRSEVNRLKKTLLVLDPFSTWSPKELAVAGFYGTGLSNSSQCFCCGLVLCRQSLSVSLKTNHQKFNPSCEFTQSIESGNISKYDVRPQPSVDVSDNEAMESEDQRLQSFTTWPAYAMIEPTALAQAGFFFTGRRDHVQCFSCKGSLLGIWVQIVNFPPFIYLYIYLSIYLFMYFFFIFTDGENKIFQHHEDVKALTNELIMIYNDTAFRKSSPFGNAFEISIDLKSLFADVSVTLKDTKNQPVQQLSLPDILSILSEITMIEGEAGSGKSALLKKIAILWASGTCPILSRFSLVFYISVSSIENQQSLSQIIQTQVLGHTVSLREEALWEIIKHLGNKVLFLVDDYSEMDIVPKVIEELLLRNPSNRLSLAVAVRSGMGRKLRQYARTVLRIEEFPLYSTLYLLKKLFSDNIVWLQTFLATLEMSKSLQATLKTPLMGLALCSYRSQNPNATEVSDTHIFKVYLMYHMIKFPLSAEKVKSLISSCGELALKGLVESCFDFTDDDLSQLGIESEEAIRFGLLNKYTAQRLRPRYRFFHPSFQEFVAGKRLSELLESENQDVLDKGFHYLSYIDTFLKIVGRYHYLLKYALRNSAKATVNILTHLFSLYDSHKALDCQVDSKEHLQRHPELEIQEELLTYILNGLFSLNLDSHKLNLLLTFAVEAGIQCQFLSDCAPKIKEFLTGKMFYYDLNPVFTKSDQNILLFIESYPESISLLSGIQCTISPNNSMKMIDFSSISQIPESFGIPSIESEYLNAFLHLDDLKLDKQKKLDDSNKVLSLFPQEITISDALVRAFSSLLGNKAPVCHISASCVNKNNFPQSNCEKMKVLFSVSDRIKLTLSDCSDFILNNWPAIQVHLDSFRGCTIQVLHMSEEEQRMILSMSSLESLNIYTILKHDNHVHPIASYKETLKPYIGNELNNTITLTHFTKLNTFTPTYKCQSITVTHFIVLHFIKVNGLCLKKSVALGSLDHLKTLHLSGGTGMLQVANLVIGQLQNLHNLQFLTMAEMMDDESIVQLAKAGYFRRLRKLELHINNEITESGWREFFQTADNLPELSDLDISRIFTHQIKCHATTVTSFVRFVSRLRSVVKIIMYGWLLDEGDVKMFNAMKENHPQASSLILTFRWVLPFSPKIEN</sequence>
<keyword evidence="1" id="KW-0053">Apoptosis</keyword>
<dbReference type="Pfam" id="PF05729">
    <property type="entry name" value="NACHT"/>
    <property type="match status" value="1"/>
</dbReference>
<dbReference type="Proteomes" id="UP000694569">
    <property type="component" value="Unplaced"/>
</dbReference>
<feature type="transmembrane region" description="Helical" evidence="7">
    <location>
        <begin position="220"/>
        <end position="239"/>
    </location>
</feature>
<evidence type="ECO:0000256" key="6">
    <source>
        <dbReference type="ARBA" id="ARBA00022840"/>
    </source>
</evidence>
<dbReference type="PANTHER" id="PTHR46914:SF1">
    <property type="entry name" value="BACULOVIRAL IAP REPEAT-CONTAINING PROTEIN 1"/>
    <property type="match status" value="1"/>
</dbReference>
<keyword evidence="5" id="KW-0862">Zinc</keyword>
<dbReference type="InterPro" id="IPR027417">
    <property type="entry name" value="P-loop_NTPase"/>
</dbReference>
<dbReference type="GeneTree" id="ENSGT00940000163559"/>
<dbReference type="InterPro" id="IPR032675">
    <property type="entry name" value="LRR_dom_sf"/>
</dbReference>
<dbReference type="GO" id="GO:0042742">
    <property type="term" value="P:defense response to bacterium"/>
    <property type="evidence" value="ECO:0007669"/>
    <property type="project" value="TreeGrafter"/>
</dbReference>
<evidence type="ECO:0000313" key="10">
    <source>
        <dbReference type="Proteomes" id="UP000694569"/>
    </source>
</evidence>
<evidence type="ECO:0000256" key="1">
    <source>
        <dbReference type="ARBA" id="ARBA00022703"/>
    </source>
</evidence>
<dbReference type="SUPFAM" id="SSF57924">
    <property type="entry name" value="Inhibitor of apoptosis (IAP) repeat"/>
    <property type="match status" value="2"/>
</dbReference>
<dbReference type="PROSITE" id="PS50837">
    <property type="entry name" value="NACHT"/>
    <property type="match status" value="1"/>
</dbReference>
<dbReference type="Ensembl" id="ENSLLET00000000172.1">
    <property type="protein sequence ID" value="ENSLLEP00000000159.1"/>
    <property type="gene ID" value="ENSLLEG00000000112.1"/>
</dbReference>
<dbReference type="InterPro" id="IPR028789">
    <property type="entry name" value="Naip"/>
</dbReference>
<keyword evidence="2" id="KW-0479">Metal-binding</keyword>
<dbReference type="GO" id="GO:0005524">
    <property type="term" value="F:ATP binding"/>
    <property type="evidence" value="ECO:0007669"/>
    <property type="project" value="UniProtKB-KW"/>
</dbReference>
<dbReference type="PANTHER" id="PTHR46914">
    <property type="entry name" value="BACULOVIRAL IAP REPEAT-CONTAINING PROTEIN 1"/>
    <property type="match status" value="1"/>
</dbReference>
<dbReference type="InterPro" id="IPR053882">
    <property type="entry name" value="Nlrc4-like_WHD"/>
</dbReference>
<reference evidence="9" key="2">
    <citation type="submission" date="2025-09" db="UniProtKB">
        <authorList>
            <consortium name="Ensembl"/>
        </authorList>
    </citation>
    <scope>IDENTIFICATION</scope>
</reference>
<dbReference type="SMART" id="SM00238">
    <property type="entry name" value="BIR"/>
    <property type="match status" value="2"/>
</dbReference>
<dbReference type="PROSITE" id="PS50143">
    <property type="entry name" value="BIR_REPEAT_2"/>
    <property type="match status" value="2"/>
</dbReference>
<dbReference type="SUPFAM" id="SSF52540">
    <property type="entry name" value="P-loop containing nucleoside triphosphate hydrolases"/>
    <property type="match status" value="1"/>
</dbReference>
<keyword evidence="7" id="KW-0812">Transmembrane</keyword>
<evidence type="ECO:0000256" key="3">
    <source>
        <dbReference type="ARBA" id="ARBA00022737"/>
    </source>
</evidence>
<evidence type="ECO:0000256" key="7">
    <source>
        <dbReference type="SAM" id="Phobius"/>
    </source>
</evidence>
<dbReference type="InterPro" id="IPR007111">
    <property type="entry name" value="NACHT_NTPase"/>
</dbReference>
<dbReference type="GO" id="GO:0043027">
    <property type="term" value="F:cysteine-type endopeptidase inhibitor activity involved in apoptotic process"/>
    <property type="evidence" value="ECO:0007669"/>
    <property type="project" value="InterPro"/>
</dbReference>
<dbReference type="GO" id="GO:0072557">
    <property type="term" value="C:IPAF inflammasome complex"/>
    <property type="evidence" value="ECO:0007669"/>
    <property type="project" value="TreeGrafter"/>
</dbReference>
<evidence type="ECO:0000256" key="5">
    <source>
        <dbReference type="ARBA" id="ARBA00022833"/>
    </source>
</evidence>
<dbReference type="InterPro" id="IPR001370">
    <property type="entry name" value="BIR_rpt"/>
</dbReference>
<reference evidence="9" key="1">
    <citation type="submission" date="2025-08" db="UniProtKB">
        <authorList>
            <consortium name="Ensembl"/>
        </authorList>
    </citation>
    <scope>IDENTIFICATION</scope>
</reference>
<dbReference type="InterPro" id="IPR040535">
    <property type="entry name" value="NLRC4_HD"/>
</dbReference>
<evidence type="ECO:0000256" key="2">
    <source>
        <dbReference type="ARBA" id="ARBA00022723"/>
    </source>
</evidence>
<dbReference type="AlphaFoldDB" id="A0A8C5LJM8"/>
<dbReference type="GO" id="GO:0070269">
    <property type="term" value="P:pyroptotic inflammatory response"/>
    <property type="evidence" value="ECO:0007669"/>
    <property type="project" value="TreeGrafter"/>
</dbReference>
<dbReference type="Pfam" id="PF00653">
    <property type="entry name" value="BIR"/>
    <property type="match status" value="2"/>
</dbReference>
<dbReference type="Gene3D" id="3.40.50.300">
    <property type="entry name" value="P-loop containing nucleotide triphosphate hydrolases"/>
    <property type="match status" value="1"/>
</dbReference>
<organism evidence="9 10">
    <name type="scientific">Leptobrachium leishanense</name>
    <name type="common">Leishan spiny toad</name>
    <dbReference type="NCBI Taxonomy" id="445787"/>
    <lineage>
        <taxon>Eukaryota</taxon>
        <taxon>Metazoa</taxon>
        <taxon>Chordata</taxon>
        <taxon>Craniata</taxon>
        <taxon>Vertebrata</taxon>
        <taxon>Euteleostomi</taxon>
        <taxon>Amphibia</taxon>
        <taxon>Batrachia</taxon>
        <taxon>Anura</taxon>
        <taxon>Pelobatoidea</taxon>
        <taxon>Megophryidae</taxon>
        <taxon>Leptobrachium</taxon>
    </lineage>
</organism>
<name>A0A8C5LJM8_9ANUR</name>
<dbReference type="GO" id="GO:0046872">
    <property type="term" value="F:metal ion binding"/>
    <property type="evidence" value="ECO:0007669"/>
    <property type="project" value="UniProtKB-KW"/>
</dbReference>
<dbReference type="CDD" id="cd00022">
    <property type="entry name" value="BIR"/>
    <property type="match status" value="1"/>
</dbReference>
<protein>
    <recommendedName>
        <fullName evidence="8">NACHT domain-containing protein</fullName>
    </recommendedName>
</protein>
<dbReference type="Gene3D" id="3.80.10.10">
    <property type="entry name" value="Ribonuclease Inhibitor"/>
    <property type="match status" value="1"/>
</dbReference>
<evidence type="ECO:0000259" key="8">
    <source>
        <dbReference type="PROSITE" id="PS50837"/>
    </source>
</evidence>
<evidence type="ECO:0000256" key="4">
    <source>
        <dbReference type="ARBA" id="ARBA00022741"/>
    </source>
</evidence>
<dbReference type="GO" id="GO:0043066">
    <property type="term" value="P:negative regulation of apoptotic process"/>
    <property type="evidence" value="ECO:0007669"/>
    <property type="project" value="InterPro"/>
</dbReference>
<dbReference type="Pfam" id="PF22524">
    <property type="entry name" value="WHD_Nlrc4"/>
    <property type="match status" value="1"/>
</dbReference>
<keyword evidence="7" id="KW-1133">Transmembrane helix</keyword>
<evidence type="ECO:0000313" key="9">
    <source>
        <dbReference type="Ensembl" id="ENSLLEP00000000159.1"/>
    </source>
</evidence>